<evidence type="ECO:0008006" key="4">
    <source>
        <dbReference type="Google" id="ProtNLM"/>
    </source>
</evidence>
<dbReference type="EMBL" id="AP019860">
    <property type="protein sequence ID" value="BBM84520.1"/>
    <property type="molecule type" value="Genomic_DNA"/>
</dbReference>
<dbReference type="RefSeq" id="WP_151968666.1">
    <property type="nucleotide sequence ID" value="NZ_AP019860.1"/>
</dbReference>
<feature type="chain" id="PRO_5024857367" description="EcxA zinc-binding domain-containing protein" evidence="1">
    <location>
        <begin position="19"/>
        <end position="670"/>
    </location>
</feature>
<keyword evidence="3" id="KW-1185">Reference proteome</keyword>
<name>A0A5S9IN06_UABAM</name>
<reference evidence="2 3" key="1">
    <citation type="submission" date="2019-08" db="EMBL/GenBank/DDBJ databases">
        <title>Complete genome sequence of Candidatus Uab amorphum.</title>
        <authorList>
            <person name="Shiratori T."/>
            <person name="Suzuki S."/>
            <person name="Kakizawa Y."/>
            <person name="Ishida K."/>
        </authorList>
    </citation>
    <scope>NUCLEOTIDE SEQUENCE [LARGE SCALE GENOMIC DNA]</scope>
    <source>
        <strain evidence="2 3">SRT547</strain>
    </source>
</reference>
<evidence type="ECO:0000313" key="3">
    <source>
        <dbReference type="Proteomes" id="UP000326354"/>
    </source>
</evidence>
<gene>
    <name evidence="2" type="ORF">UABAM_02881</name>
</gene>
<dbReference type="KEGG" id="uam:UABAM_02881"/>
<feature type="signal peptide" evidence="1">
    <location>
        <begin position="1"/>
        <end position="18"/>
    </location>
</feature>
<sequence length="670" mass="77183">MKNLLLIFVVMLSSLVFCQSEFEQTYFQGKWKPSNEAIKNTYALDEIGDFGTFVIDEEGKKIRIPDLLYSVKLGKGSSNLGIRAIPVKDHEHDFEIVVDEEGFVRFDYNKQYSDFKWGNGSQLIDEHLQSIMFDGQKNEELFALIGYTHPESQDNEYLTEGRISHMGVYIGDGETRHSPYDYDPTWGAIEYPVNVYTVSLRGVSQRALNANFRITTRLLNETNEGPRFPEDYTFDWFRTHNLEELLAFYRGWIDPTYVRRDLNERLMRAGVAGVDLDTPYQHIISTEQFLQTYCSEHMTIIVNIAINLPQTKKGYQEIWGEEEGARLFTLANELWVKMTGENIPQEIVSSFDNPLWKRRLGFSNDILINNPKIRETAFAFAWKPQTTADLLGDFVGQYASFDKVSVVRSVMSILSFAPEIQKRTGVSAEKYMELSLLFIDKMFKHHFRLFSAQQDLRSKSKEAQQAVSQQYFAQLKGIFANMLQEQPEVLFLINQKLDETQQSAFSLIENQVSYESFNENSKTITEILRLKIEDKYALSLGKIAWIQFLVDSHKKNIVVIKPDGSKSLESLMNIARNAEVKLEKVVDQAAAGSKFVKFYSPPAIAHRIVNNLHLDLTDPDILIQAVATVFDHSEVEINEEYDVTTDNTFEMARKMREFENDTPTFGENNR</sequence>
<proteinExistence type="predicted"/>
<keyword evidence="1" id="KW-0732">Signal</keyword>
<protein>
    <recommendedName>
        <fullName evidence="4">EcxA zinc-binding domain-containing protein</fullName>
    </recommendedName>
</protein>
<organism evidence="2 3">
    <name type="scientific">Uabimicrobium amorphum</name>
    <dbReference type="NCBI Taxonomy" id="2596890"/>
    <lineage>
        <taxon>Bacteria</taxon>
        <taxon>Pseudomonadati</taxon>
        <taxon>Planctomycetota</taxon>
        <taxon>Candidatus Uabimicrobiia</taxon>
        <taxon>Candidatus Uabimicrobiales</taxon>
        <taxon>Candidatus Uabimicrobiaceae</taxon>
        <taxon>Candidatus Uabimicrobium</taxon>
    </lineage>
</organism>
<evidence type="ECO:0000313" key="2">
    <source>
        <dbReference type="EMBL" id="BBM84520.1"/>
    </source>
</evidence>
<accession>A0A5S9IN06</accession>
<evidence type="ECO:0000256" key="1">
    <source>
        <dbReference type="SAM" id="SignalP"/>
    </source>
</evidence>
<dbReference type="Proteomes" id="UP000326354">
    <property type="component" value="Chromosome"/>
</dbReference>
<dbReference type="OrthoDB" id="1552634at2"/>
<dbReference type="AlphaFoldDB" id="A0A5S9IN06"/>